<dbReference type="AlphaFoldDB" id="A0AAD7IK51"/>
<sequence>MAPPQSSGSKTTLVKPFAPPPEIKHLYDEFDDKVSLLMACHLSKQPDRFLRIFVETAAVMLTLKPFPGVIAHVTEIYEMFSGFCNKFRQFWAACPGAYPREVRDIITFTDELRKMCARSSGTRDSTREAALKKVRADKEAALAKAQARNQKAPRRKGPITPATIETDDKYEDGEFDQDSEVPDALPELEGDDEVEIVENSTLHSAENSALHSALFGDKASFAPAASAVPPVKPIPTGPKAQTLPNFNKHKPGRPETAQTLLSKTDPLETIKVAAEPDAPSSRKRAHRSSFYEFQEAQPPLQGSSAILKAAMTSKPSPPDSDGPRLVATATAIVNGEGCGIATSRALALQEFDTRSNISVTLHRLAYQLALHDALVQEHQRLLKEMKNRDLPVFKTDHAHDVECLLHTTDQDATACATFHGCPKQVAQMDI</sequence>
<organism evidence="2 3">
    <name type="scientific">Mycena metata</name>
    <dbReference type="NCBI Taxonomy" id="1033252"/>
    <lineage>
        <taxon>Eukaryota</taxon>
        <taxon>Fungi</taxon>
        <taxon>Dikarya</taxon>
        <taxon>Basidiomycota</taxon>
        <taxon>Agaricomycotina</taxon>
        <taxon>Agaricomycetes</taxon>
        <taxon>Agaricomycetidae</taxon>
        <taxon>Agaricales</taxon>
        <taxon>Marasmiineae</taxon>
        <taxon>Mycenaceae</taxon>
        <taxon>Mycena</taxon>
    </lineage>
</organism>
<proteinExistence type="predicted"/>
<evidence type="ECO:0000256" key="1">
    <source>
        <dbReference type="SAM" id="MobiDB-lite"/>
    </source>
</evidence>
<keyword evidence="3" id="KW-1185">Reference proteome</keyword>
<dbReference type="EMBL" id="JARKIB010000085">
    <property type="protein sequence ID" value="KAJ7744932.1"/>
    <property type="molecule type" value="Genomic_DNA"/>
</dbReference>
<evidence type="ECO:0000313" key="2">
    <source>
        <dbReference type="EMBL" id="KAJ7744932.1"/>
    </source>
</evidence>
<dbReference type="Proteomes" id="UP001215598">
    <property type="component" value="Unassembled WGS sequence"/>
</dbReference>
<protein>
    <submittedName>
        <fullName evidence="2">Uncharacterized protein</fullName>
    </submittedName>
</protein>
<name>A0AAD7IK51_9AGAR</name>
<accession>A0AAD7IK51</accession>
<evidence type="ECO:0000313" key="3">
    <source>
        <dbReference type="Proteomes" id="UP001215598"/>
    </source>
</evidence>
<feature type="region of interest" description="Disordered" evidence="1">
    <location>
        <begin position="142"/>
        <end position="185"/>
    </location>
</feature>
<feature type="compositionally biased region" description="Acidic residues" evidence="1">
    <location>
        <begin position="168"/>
        <end position="185"/>
    </location>
</feature>
<reference evidence="2" key="1">
    <citation type="submission" date="2023-03" db="EMBL/GenBank/DDBJ databases">
        <title>Massive genome expansion in bonnet fungi (Mycena s.s.) driven by repeated elements and novel gene families across ecological guilds.</title>
        <authorList>
            <consortium name="Lawrence Berkeley National Laboratory"/>
            <person name="Harder C.B."/>
            <person name="Miyauchi S."/>
            <person name="Viragh M."/>
            <person name="Kuo A."/>
            <person name="Thoen E."/>
            <person name="Andreopoulos B."/>
            <person name="Lu D."/>
            <person name="Skrede I."/>
            <person name="Drula E."/>
            <person name="Henrissat B."/>
            <person name="Morin E."/>
            <person name="Kohler A."/>
            <person name="Barry K."/>
            <person name="LaButti K."/>
            <person name="Morin E."/>
            <person name="Salamov A."/>
            <person name="Lipzen A."/>
            <person name="Mereny Z."/>
            <person name="Hegedus B."/>
            <person name="Baldrian P."/>
            <person name="Stursova M."/>
            <person name="Weitz H."/>
            <person name="Taylor A."/>
            <person name="Grigoriev I.V."/>
            <person name="Nagy L.G."/>
            <person name="Martin F."/>
            <person name="Kauserud H."/>
        </authorList>
    </citation>
    <scope>NUCLEOTIDE SEQUENCE</scope>
    <source>
        <strain evidence="2">CBHHK182m</strain>
    </source>
</reference>
<gene>
    <name evidence="2" type="ORF">B0H16DRAFT_1727132</name>
</gene>
<comment type="caution">
    <text evidence="2">The sequence shown here is derived from an EMBL/GenBank/DDBJ whole genome shotgun (WGS) entry which is preliminary data.</text>
</comment>